<sequence>MEAQKSITIENTDDLETISSRIKSEGITKLIIGNTMQSLPIFEGLKSINSLEILSDQINSIPRDAFANNQNIQTVILSQGVTEISENAFSNSSISQINLDHINYINRNAFCNCINLESVNLQSIQSLDDACFSNTSLIEVNLPKNFKSLPYYAFYNCVKLTSFVSDCSSFGDYAFGYCTSLKTFEYDYRSNYYMPSSTLLSVPLEEIIANSRILHSSSIQQLPLKRLILYSYEDYDFSRSPLDGSRLFPDLQTIEYTSDSNYIYLNDFNFSEIIIPDDLTAKLYIHIAGFPNLKKLPSNIGNILYVGDLPEIETVDLSMCTKIGRNSFFNCPKLKTIIGWGDHEMFVEQSCFELCPLIDINIWNDNLKFPEISTFSDKHSPLEHTSITELTINAARIPKFTACKYLRKVTFLEDSKIEGINSHAFYKCESLTEVTLCSSIKVINDYAFSQTNLTYINLEKVDSIGMKTFYKSKIKELIINSNIYERRDEFWRPIDDIYLVYDGFIYCHVPYCEKVTITQKVTKFNPSYYNNPNLKEFVIVNNDNFVSIDKVIYTSNRETLYAYPAGLEAKEFTIPDYVKFINYYAFAFTNNLEKIIVDSNVKLTPGMFSYCTSVKTIVINNKTNIFPDGCFAFCTNLTSIKLPDNVIINTLGSHCFHGCASFQRLDFNNQLRIVNESCFEECNSLVDVDLSQLLIIPPLCFKKCGQSRIDLHLGDNLKLISMEAFMCSKIVEFNCPPNLKIIDDYAFANCTSLTSFIFNDKIMKICDCTFENVGLSEILIPNSLRHINRTSFKNSYNINFKFSEGGHPVYYIENNCFMNKTGGLMFFLSEKGSLYEILETVKAISADTLINSKYYRIVVNSDKSDGRFLKIDRLFNLCITTASYAPGTKEDCSMDISDVNNVDRYAKEGEYEPTYKLDNRLYLGPTFLHIYEQITDATTYENVNQSLPFLEVNGFNSTIHIVLLAFVSILSVIIIILSVIALKFIHE</sequence>
<evidence type="ECO:0000256" key="1">
    <source>
        <dbReference type="SAM" id="Phobius"/>
    </source>
</evidence>
<dbReference type="SMR" id="A2DSY3"/>
<dbReference type="InterPro" id="IPR026906">
    <property type="entry name" value="LRR_5"/>
</dbReference>
<dbReference type="PANTHER" id="PTHR45661:SF3">
    <property type="entry name" value="IG-LIKE DOMAIN-CONTAINING PROTEIN"/>
    <property type="match status" value="1"/>
</dbReference>
<keyword evidence="3" id="KW-1185">Reference proteome</keyword>
<dbReference type="OrthoDB" id="676979at2759"/>
<dbReference type="Proteomes" id="UP000001542">
    <property type="component" value="Unassembled WGS sequence"/>
</dbReference>
<dbReference type="InterPro" id="IPR053139">
    <property type="entry name" value="Surface_bspA-like"/>
</dbReference>
<dbReference type="RefSeq" id="XP_001328755.1">
    <property type="nucleotide sequence ID" value="XM_001328720.1"/>
</dbReference>
<name>A2DSY3_TRIV3</name>
<dbReference type="SUPFAM" id="SSF52058">
    <property type="entry name" value="L domain-like"/>
    <property type="match status" value="3"/>
</dbReference>
<dbReference type="AlphaFoldDB" id="A2DSY3"/>
<protein>
    <submittedName>
        <fullName evidence="2">Surface antigen BspA-like</fullName>
    </submittedName>
</protein>
<keyword evidence="1" id="KW-0812">Transmembrane</keyword>
<feature type="transmembrane region" description="Helical" evidence="1">
    <location>
        <begin position="961"/>
        <end position="985"/>
    </location>
</feature>
<dbReference type="Gene3D" id="3.80.10.10">
    <property type="entry name" value="Ribonuclease Inhibitor"/>
    <property type="match status" value="4"/>
</dbReference>
<dbReference type="KEGG" id="tva:4774542"/>
<evidence type="ECO:0000313" key="3">
    <source>
        <dbReference type="Proteomes" id="UP000001542"/>
    </source>
</evidence>
<dbReference type="InterPro" id="IPR032675">
    <property type="entry name" value="LRR_dom_sf"/>
</dbReference>
<reference evidence="2" key="2">
    <citation type="journal article" date="2007" name="Science">
        <title>Draft genome sequence of the sexually transmitted pathogen Trichomonas vaginalis.</title>
        <authorList>
            <person name="Carlton J.M."/>
            <person name="Hirt R.P."/>
            <person name="Silva J.C."/>
            <person name="Delcher A.L."/>
            <person name="Schatz M."/>
            <person name="Zhao Q."/>
            <person name="Wortman J.R."/>
            <person name="Bidwell S.L."/>
            <person name="Alsmark U.C.M."/>
            <person name="Besteiro S."/>
            <person name="Sicheritz-Ponten T."/>
            <person name="Noel C.J."/>
            <person name="Dacks J.B."/>
            <person name="Foster P.G."/>
            <person name="Simillion C."/>
            <person name="Van de Peer Y."/>
            <person name="Miranda-Saavedra D."/>
            <person name="Barton G.J."/>
            <person name="Westrop G.D."/>
            <person name="Mueller S."/>
            <person name="Dessi D."/>
            <person name="Fiori P.L."/>
            <person name="Ren Q."/>
            <person name="Paulsen I."/>
            <person name="Zhang H."/>
            <person name="Bastida-Corcuera F.D."/>
            <person name="Simoes-Barbosa A."/>
            <person name="Brown M.T."/>
            <person name="Hayes R.D."/>
            <person name="Mukherjee M."/>
            <person name="Okumura C.Y."/>
            <person name="Schneider R."/>
            <person name="Smith A.J."/>
            <person name="Vanacova S."/>
            <person name="Villalvazo M."/>
            <person name="Haas B.J."/>
            <person name="Pertea M."/>
            <person name="Feldblyum T.V."/>
            <person name="Utterback T.R."/>
            <person name="Shu C.L."/>
            <person name="Osoegawa K."/>
            <person name="de Jong P.J."/>
            <person name="Hrdy I."/>
            <person name="Horvathova L."/>
            <person name="Zubacova Z."/>
            <person name="Dolezal P."/>
            <person name="Malik S.B."/>
            <person name="Logsdon J.M. Jr."/>
            <person name="Henze K."/>
            <person name="Gupta A."/>
            <person name="Wang C.C."/>
            <person name="Dunne R.L."/>
            <person name="Upcroft J.A."/>
            <person name="Upcroft P."/>
            <person name="White O."/>
            <person name="Salzberg S.L."/>
            <person name="Tang P."/>
            <person name="Chiu C.-H."/>
            <person name="Lee Y.-S."/>
            <person name="Embley T.M."/>
            <person name="Coombs G.H."/>
            <person name="Mottram J.C."/>
            <person name="Tachezy J."/>
            <person name="Fraser-Liggett C.M."/>
            <person name="Johnson P.J."/>
        </authorList>
    </citation>
    <scope>NUCLEOTIDE SEQUENCE [LARGE SCALE GENOMIC DNA]</scope>
    <source>
        <strain evidence="2">G3</strain>
    </source>
</reference>
<evidence type="ECO:0000313" key="2">
    <source>
        <dbReference type="EMBL" id="EAY16532.1"/>
    </source>
</evidence>
<accession>A2DSY3</accession>
<dbReference type="VEuPathDB" id="TrichDB:TVAGG3_1041450"/>
<dbReference type="Pfam" id="PF13306">
    <property type="entry name" value="LRR_5"/>
    <property type="match status" value="4"/>
</dbReference>
<dbReference type="InParanoid" id="A2DSY3"/>
<dbReference type="PANTHER" id="PTHR45661">
    <property type="entry name" value="SURFACE ANTIGEN"/>
    <property type="match status" value="1"/>
</dbReference>
<keyword evidence="1" id="KW-0472">Membrane</keyword>
<gene>
    <name evidence="2" type="ORF">TVAG_348420</name>
</gene>
<dbReference type="VEuPathDB" id="TrichDB:TVAG_348420"/>
<organism evidence="2 3">
    <name type="scientific">Trichomonas vaginalis (strain ATCC PRA-98 / G3)</name>
    <dbReference type="NCBI Taxonomy" id="412133"/>
    <lineage>
        <taxon>Eukaryota</taxon>
        <taxon>Metamonada</taxon>
        <taxon>Parabasalia</taxon>
        <taxon>Trichomonadida</taxon>
        <taxon>Trichomonadidae</taxon>
        <taxon>Trichomonas</taxon>
    </lineage>
</organism>
<keyword evidence="1" id="KW-1133">Transmembrane helix</keyword>
<proteinExistence type="predicted"/>
<dbReference type="EMBL" id="DS113241">
    <property type="protein sequence ID" value="EAY16532.1"/>
    <property type="molecule type" value="Genomic_DNA"/>
</dbReference>
<reference evidence="2" key="1">
    <citation type="submission" date="2006-10" db="EMBL/GenBank/DDBJ databases">
        <authorList>
            <person name="Amadeo P."/>
            <person name="Zhao Q."/>
            <person name="Wortman J."/>
            <person name="Fraser-Liggett C."/>
            <person name="Carlton J."/>
        </authorList>
    </citation>
    <scope>NUCLEOTIDE SEQUENCE</scope>
    <source>
        <strain evidence="2">G3</strain>
    </source>
</reference>